<feature type="coiled-coil region" evidence="1">
    <location>
        <begin position="336"/>
        <end position="363"/>
    </location>
</feature>
<dbReference type="PANTHER" id="PTHR19303:SF74">
    <property type="entry name" value="POGO TRANSPOSABLE ELEMENT WITH KRAB DOMAIN"/>
    <property type="match status" value="1"/>
</dbReference>
<organism evidence="4 5">
    <name type="scientific">Dendrothele bispora (strain CBS 962.96)</name>
    <dbReference type="NCBI Taxonomy" id="1314807"/>
    <lineage>
        <taxon>Eukaryota</taxon>
        <taxon>Fungi</taxon>
        <taxon>Dikarya</taxon>
        <taxon>Basidiomycota</taxon>
        <taxon>Agaricomycotina</taxon>
        <taxon>Agaricomycetes</taxon>
        <taxon>Agaricomycetidae</taxon>
        <taxon>Agaricales</taxon>
        <taxon>Agaricales incertae sedis</taxon>
        <taxon>Dendrothele</taxon>
    </lineage>
</organism>
<gene>
    <name evidence="4" type="ORF">K435DRAFT_794249</name>
</gene>
<evidence type="ECO:0000256" key="2">
    <source>
        <dbReference type="SAM" id="MobiDB-lite"/>
    </source>
</evidence>
<feature type="region of interest" description="Disordered" evidence="2">
    <location>
        <begin position="426"/>
        <end position="448"/>
    </location>
</feature>
<proteinExistence type="predicted"/>
<feature type="compositionally biased region" description="Acidic residues" evidence="2">
    <location>
        <begin position="529"/>
        <end position="545"/>
    </location>
</feature>
<dbReference type="Proteomes" id="UP000297245">
    <property type="component" value="Unassembled WGS sequence"/>
</dbReference>
<evidence type="ECO:0000313" key="5">
    <source>
        <dbReference type="Proteomes" id="UP000297245"/>
    </source>
</evidence>
<dbReference type="PANTHER" id="PTHR19303">
    <property type="entry name" value="TRANSPOSON"/>
    <property type="match status" value="1"/>
</dbReference>
<reference evidence="4 5" key="1">
    <citation type="journal article" date="2019" name="Nat. Ecol. Evol.">
        <title>Megaphylogeny resolves global patterns of mushroom evolution.</title>
        <authorList>
            <person name="Varga T."/>
            <person name="Krizsan K."/>
            <person name="Foldi C."/>
            <person name="Dima B."/>
            <person name="Sanchez-Garcia M."/>
            <person name="Sanchez-Ramirez S."/>
            <person name="Szollosi G.J."/>
            <person name="Szarkandi J.G."/>
            <person name="Papp V."/>
            <person name="Albert L."/>
            <person name="Andreopoulos W."/>
            <person name="Angelini C."/>
            <person name="Antonin V."/>
            <person name="Barry K.W."/>
            <person name="Bougher N.L."/>
            <person name="Buchanan P."/>
            <person name="Buyck B."/>
            <person name="Bense V."/>
            <person name="Catcheside P."/>
            <person name="Chovatia M."/>
            <person name="Cooper J."/>
            <person name="Damon W."/>
            <person name="Desjardin D."/>
            <person name="Finy P."/>
            <person name="Geml J."/>
            <person name="Haridas S."/>
            <person name="Hughes K."/>
            <person name="Justo A."/>
            <person name="Karasinski D."/>
            <person name="Kautmanova I."/>
            <person name="Kiss B."/>
            <person name="Kocsube S."/>
            <person name="Kotiranta H."/>
            <person name="LaButti K.M."/>
            <person name="Lechner B.E."/>
            <person name="Liimatainen K."/>
            <person name="Lipzen A."/>
            <person name="Lukacs Z."/>
            <person name="Mihaltcheva S."/>
            <person name="Morgado L.N."/>
            <person name="Niskanen T."/>
            <person name="Noordeloos M.E."/>
            <person name="Ohm R.A."/>
            <person name="Ortiz-Santana B."/>
            <person name="Ovrebo C."/>
            <person name="Racz N."/>
            <person name="Riley R."/>
            <person name="Savchenko A."/>
            <person name="Shiryaev A."/>
            <person name="Soop K."/>
            <person name="Spirin V."/>
            <person name="Szebenyi C."/>
            <person name="Tomsovsky M."/>
            <person name="Tulloss R.E."/>
            <person name="Uehling J."/>
            <person name="Grigoriev I.V."/>
            <person name="Vagvolgyi C."/>
            <person name="Papp T."/>
            <person name="Martin F.M."/>
            <person name="Miettinen O."/>
            <person name="Hibbett D.S."/>
            <person name="Nagy L.G."/>
        </authorList>
    </citation>
    <scope>NUCLEOTIDE SEQUENCE [LARGE SCALE GENOMIC DNA]</scope>
    <source>
        <strain evidence="4 5">CBS 962.96</strain>
    </source>
</reference>
<sequence length="545" mass="60677">MDKTNCPRGNLGKDRVAGGAGKKTQHQQGGADKEMVTAIVTICADGTTLQPTIIFKGSNLWEDWCQNNIANAIFAVSLKGWTDSQIAIEWIKTVFDPATQEKSKGRPRVLLMDGHSSHFTESVIQFGLSVKIVILGYPPHCTHALQGLDVVCFAKMKTEMKKAVAEFEASNQHPVKKRDFTGVFGKAFVASFTQNSVLAAFKATGIHPFDPSVIKPEQMMPAEAKSVKGSFALQQTSPIKAITKSFRTYVPSTFDLDPSHAQAPEQPVASSSRITLDTPKTPQKPATSSAFFLTSKTPYTSDTPFPRLLQRVPADVPEPDWSLIKTSANPGDYIGKEAMGRKIEQLTEALECAKRVIEIAGENEETWAAQSVLQDMTLVKMNKVIHSKEEEKAARKNQSGLALPGPGEGYGCIWTDEAILDYKRKKREEEERETEEKKQKAKEKEDARARKVALETEWKDIMEKHHSAVHEWEECCERLKKRGVKRKEWPKKPTHISKKDLTEKRLGKQPSHSENSIPNDINNEGNDQGVEDSQIDCEGGFDEED</sequence>
<dbReference type="EMBL" id="ML179105">
    <property type="protein sequence ID" value="THV00391.1"/>
    <property type="molecule type" value="Genomic_DNA"/>
</dbReference>
<feature type="region of interest" description="Disordered" evidence="2">
    <location>
        <begin position="1"/>
        <end position="30"/>
    </location>
</feature>
<evidence type="ECO:0000256" key="1">
    <source>
        <dbReference type="SAM" id="Coils"/>
    </source>
</evidence>
<dbReference type="Pfam" id="PF03184">
    <property type="entry name" value="DDE_1"/>
    <property type="match status" value="1"/>
</dbReference>
<dbReference type="OrthoDB" id="3056569at2759"/>
<dbReference type="InterPro" id="IPR004875">
    <property type="entry name" value="DDE_SF_endonuclease_dom"/>
</dbReference>
<evidence type="ECO:0000259" key="3">
    <source>
        <dbReference type="Pfam" id="PF03184"/>
    </source>
</evidence>
<keyword evidence="1" id="KW-0175">Coiled coil</keyword>
<dbReference type="AlphaFoldDB" id="A0A4S8MDD7"/>
<evidence type="ECO:0000313" key="4">
    <source>
        <dbReference type="EMBL" id="THV00391.1"/>
    </source>
</evidence>
<feature type="region of interest" description="Disordered" evidence="2">
    <location>
        <begin position="484"/>
        <end position="545"/>
    </location>
</feature>
<feature type="compositionally biased region" description="Polar residues" evidence="2">
    <location>
        <begin position="268"/>
        <end position="287"/>
    </location>
</feature>
<feature type="compositionally biased region" description="Basic and acidic residues" evidence="2">
    <location>
        <begin position="486"/>
        <end position="506"/>
    </location>
</feature>
<feature type="compositionally biased region" description="Polar residues" evidence="2">
    <location>
        <begin position="510"/>
        <end position="526"/>
    </location>
</feature>
<keyword evidence="5" id="KW-1185">Reference proteome</keyword>
<accession>A0A4S8MDD7</accession>
<dbReference type="GO" id="GO:0003677">
    <property type="term" value="F:DNA binding"/>
    <property type="evidence" value="ECO:0007669"/>
    <property type="project" value="TreeGrafter"/>
</dbReference>
<dbReference type="InterPro" id="IPR050863">
    <property type="entry name" value="CenT-Element_Derived"/>
</dbReference>
<feature type="domain" description="DDE-1" evidence="3">
    <location>
        <begin position="36"/>
        <end position="177"/>
    </location>
</feature>
<name>A0A4S8MDD7_DENBC</name>
<dbReference type="GO" id="GO:0005634">
    <property type="term" value="C:nucleus"/>
    <property type="evidence" value="ECO:0007669"/>
    <property type="project" value="TreeGrafter"/>
</dbReference>
<feature type="compositionally biased region" description="Basic and acidic residues" evidence="2">
    <location>
        <begin position="1"/>
        <end position="16"/>
    </location>
</feature>
<protein>
    <submittedName>
        <fullName evidence="4">DDE-domain-containing protein</fullName>
    </submittedName>
</protein>
<feature type="region of interest" description="Disordered" evidence="2">
    <location>
        <begin position="258"/>
        <end position="287"/>
    </location>
</feature>
<feature type="compositionally biased region" description="Basic and acidic residues" evidence="2">
    <location>
        <begin position="434"/>
        <end position="448"/>
    </location>
</feature>